<keyword evidence="2" id="KW-1003">Cell membrane</keyword>
<feature type="transmembrane region" description="Helical" evidence="3">
    <location>
        <begin position="35"/>
        <end position="57"/>
    </location>
</feature>
<comment type="subcellular location">
    <subcellularLocation>
        <location evidence="1">Cell membrane</location>
        <topology evidence="1">Multi-pass membrane protein</topology>
    </subcellularLocation>
</comment>
<evidence type="ECO:0000256" key="1">
    <source>
        <dbReference type="ARBA" id="ARBA00004651"/>
    </source>
</evidence>
<comment type="caution">
    <text evidence="5">The sequence shown here is derived from an EMBL/GenBank/DDBJ whole genome shotgun (WGS) entry which is preliminary data.</text>
</comment>
<evidence type="ECO:0000313" key="5">
    <source>
        <dbReference type="EMBL" id="GAQ95483.1"/>
    </source>
</evidence>
<reference evidence="6" key="1">
    <citation type="submission" date="2016-01" db="EMBL/GenBank/DDBJ databases">
        <title>Draft genome sequence of Thermodesulfovibrio aggregans strain TGE-P1.</title>
        <authorList>
            <person name="Sekiguchi Y."/>
            <person name="Ohashi A."/>
            <person name="Matsuura N."/>
            <person name="Tourlousse M.D."/>
        </authorList>
    </citation>
    <scope>NUCLEOTIDE SEQUENCE [LARGE SCALE GENOMIC DNA]</scope>
    <source>
        <strain evidence="6">TGE-P1</strain>
    </source>
</reference>
<evidence type="ECO:0000259" key="4">
    <source>
        <dbReference type="Pfam" id="PF00689"/>
    </source>
</evidence>
<proteinExistence type="predicted"/>
<dbReference type="GO" id="GO:0005886">
    <property type="term" value="C:plasma membrane"/>
    <property type="evidence" value="ECO:0007669"/>
    <property type="project" value="UniProtKB-SubCell"/>
</dbReference>
<dbReference type="Gene3D" id="1.20.1110.10">
    <property type="entry name" value="Calcium-transporting ATPase, transmembrane domain"/>
    <property type="match status" value="1"/>
</dbReference>
<keyword evidence="3" id="KW-0812">Transmembrane</keyword>
<dbReference type="SUPFAM" id="SSF81665">
    <property type="entry name" value="Calcium ATPase, transmembrane domain M"/>
    <property type="match status" value="1"/>
</dbReference>
<sequence>MHATTACLTGIVLAQVANGFVSRSFRESVFRIGMFSNKFLLVGIAFEIVLQLFIVYHPLGNSIFSTYPIPLNVWLILIPFAFALFAAEEIRKLSNLSA</sequence>
<dbReference type="EMBL" id="BCNO01000002">
    <property type="protein sequence ID" value="GAQ95483.1"/>
    <property type="molecule type" value="Genomic_DNA"/>
</dbReference>
<dbReference type="AlphaFoldDB" id="A0A0U9HR48"/>
<keyword evidence="3" id="KW-1133">Transmembrane helix</keyword>
<evidence type="ECO:0000256" key="2">
    <source>
        <dbReference type="ARBA" id="ARBA00022475"/>
    </source>
</evidence>
<gene>
    <name evidence="5" type="ORF">TAGGR_2376</name>
</gene>
<feature type="domain" description="Cation-transporting P-type ATPase C-terminal" evidence="4">
    <location>
        <begin position="3"/>
        <end position="93"/>
    </location>
</feature>
<dbReference type="STRING" id="86166.TAGGR_2376"/>
<feature type="transmembrane region" description="Helical" evidence="3">
    <location>
        <begin position="69"/>
        <end position="87"/>
    </location>
</feature>
<dbReference type="Pfam" id="PF00689">
    <property type="entry name" value="Cation_ATPase_C"/>
    <property type="match status" value="1"/>
</dbReference>
<name>A0A0U9HR48_9BACT</name>
<accession>A0A0U9HR48</accession>
<dbReference type="PANTHER" id="PTHR43294">
    <property type="entry name" value="SODIUM/POTASSIUM-TRANSPORTING ATPASE SUBUNIT ALPHA"/>
    <property type="match status" value="1"/>
</dbReference>
<dbReference type="InterPro" id="IPR023298">
    <property type="entry name" value="ATPase_P-typ_TM_dom_sf"/>
</dbReference>
<dbReference type="InterPro" id="IPR006068">
    <property type="entry name" value="ATPase_P-typ_cation-transptr_C"/>
</dbReference>
<keyword evidence="6" id="KW-1185">Reference proteome</keyword>
<dbReference type="Proteomes" id="UP000054976">
    <property type="component" value="Unassembled WGS sequence"/>
</dbReference>
<keyword evidence="3" id="KW-0472">Membrane</keyword>
<protein>
    <submittedName>
        <fullName evidence="5">Sodium/potassium-transporting ATPase subunit alpha</fullName>
    </submittedName>
</protein>
<evidence type="ECO:0000313" key="6">
    <source>
        <dbReference type="Proteomes" id="UP000054976"/>
    </source>
</evidence>
<organism evidence="5 6">
    <name type="scientific">Thermodesulfovibrio aggregans</name>
    <dbReference type="NCBI Taxonomy" id="86166"/>
    <lineage>
        <taxon>Bacteria</taxon>
        <taxon>Pseudomonadati</taxon>
        <taxon>Nitrospirota</taxon>
        <taxon>Thermodesulfovibrionia</taxon>
        <taxon>Thermodesulfovibrionales</taxon>
        <taxon>Thermodesulfovibrionaceae</taxon>
        <taxon>Thermodesulfovibrio</taxon>
    </lineage>
</organism>
<evidence type="ECO:0000256" key="3">
    <source>
        <dbReference type="SAM" id="Phobius"/>
    </source>
</evidence>
<dbReference type="PANTHER" id="PTHR43294:SF21">
    <property type="entry name" value="CATION TRANSPORTING ATPASE"/>
    <property type="match status" value="1"/>
</dbReference>
<dbReference type="InterPro" id="IPR050510">
    <property type="entry name" value="Cation_transp_ATPase_P-type"/>
</dbReference>